<name>A0A1H7A6E5_9BACT</name>
<organism evidence="2 3">
    <name type="scientific">Cyclobacterium xiamenense</name>
    <dbReference type="NCBI Taxonomy" id="1297121"/>
    <lineage>
        <taxon>Bacteria</taxon>
        <taxon>Pseudomonadati</taxon>
        <taxon>Bacteroidota</taxon>
        <taxon>Cytophagia</taxon>
        <taxon>Cytophagales</taxon>
        <taxon>Cyclobacteriaceae</taxon>
        <taxon>Cyclobacterium</taxon>
    </lineage>
</organism>
<dbReference type="InterPro" id="IPR028994">
    <property type="entry name" value="Integrin_alpha_N"/>
</dbReference>
<dbReference type="Proteomes" id="UP000199403">
    <property type="component" value="Unassembled WGS sequence"/>
</dbReference>
<dbReference type="EMBL" id="FNZH01000006">
    <property type="protein sequence ID" value="SEJ60998.1"/>
    <property type="molecule type" value="Genomic_DNA"/>
</dbReference>
<dbReference type="InterPro" id="IPR013517">
    <property type="entry name" value="FG-GAP"/>
</dbReference>
<evidence type="ECO:0000313" key="2">
    <source>
        <dbReference type="EMBL" id="SEJ60998.1"/>
    </source>
</evidence>
<dbReference type="Pfam" id="PF13517">
    <property type="entry name" value="FG-GAP_3"/>
    <property type="match status" value="3"/>
</dbReference>
<dbReference type="OrthoDB" id="868906at2"/>
<dbReference type="PANTHER" id="PTHR44103:SF1">
    <property type="entry name" value="PROPROTEIN CONVERTASE P"/>
    <property type="match status" value="1"/>
</dbReference>
<keyword evidence="3" id="KW-1185">Reference proteome</keyword>
<evidence type="ECO:0000256" key="1">
    <source>
        <dbReference type="ARBA" id="ARBA00022729"/>
    </source>
</evidence>
<accession>A0A1H7A6E5</accession>
<reference evidence="3" key="1">
    <citation type="submission" date="2016-10" db="EMBL/GenBank/DDBJ databases">
        <authorList>
            <person name="Varghese N."/>
            <person name="Submissions S."/>
        </authorList>
    </citation>
    <scope>NUCLEOTIDE SEQUENCE [LARGE SCALE GENOMIC DNA]</scope>
    <source>
        <strain evidence="3">IBRC-M 10761</strain>
    </source>
</reference>
<dbReference type="AlphaFoldDB" id="A0A1H7A6E5"/>
<evidence type="ECO:0000313" key="3">
    <source>
        <dbReference type="Proteomes" id="UP000199403"/>
    </source>
</evidence>
<dbReference type="Gene3D" id="2.130.10.130">
    <property type="entry name" value="Integrin alpha, N-terminal"/>
    <property type="match status" value="2"/>
</dbReference>
<protein>
    <submittedName>
        <fullName evidence="2">Repeat domain-containing protein</fullName>
    </submittedName>
</protein>
<dbReference type="STRING" id="1416801.SAMN05192553_10652"/>
<dbReference type="PANTHER" id="PTHR44103">
    <property type="entry name" value="PROPROTEIN CONVERTASE P"/>
    <property type="match status" value="1"/>
</dbReference>
<keyword evidence="1" id="KW-0732">Signal</keyword>
<gene>
    <name evidence="2" type="ORF">SAMN05192553_10652</name>
</gene>
<dbReference type="SUPFAM" id="SSF69318">
    <property type="entry name" value="Integrin alpha N-terminal domain"/>
    <property type="match status" value="1"/>
</dbReference>
<sequence>MPVNWPARIVYFENYANRQKMKLKNKNKSLCSSFGLACLLLVIFSVSMDASWAQGSVKTIQFRTHIIDDSLIGGAFSNTGLADMDGDGKLEYIMSSRGTGKIYVYKYHEPGHWSRYIVGENPPTDAGGAVLDVDGDGLPDYLVGGAWYRNSGDLQTPYERIVFDDDILDGSIHDQVVADVNGDGHMDVITMSDRNNLRWYTIPDNPKDPWKRQDIGAAVHGGVAPKGHGDLDGDGDTDIVRTDVWFENLDGSGTRWKKHDLGPFMPLPEGEPSWADKAARSWVADINQDGRLDVVQTVEEMRGGRVWWMENLGPDSGGTIQWFRHEIAGWDRIMGGLHSLGVADFTGNGKLDVITAEQDWQRARPGAKGEENPRYYLWENLGVGPSWSNNPKVEWKEHVIADVNLGGHEIVFGDVTGDGMLDIVGKPWSPSDDNALGGKAFVLFLENKSILD</sequence>
<proteinExistence type="predicted"/>